<evidence type="ECO:0000313" key="3">
    <source>
        <dbReference type="EMBL" id="VTR94599.1"/>
    </source>
</evidence>
<dbReference type="Pfam" id="PF00149">
    <property type="entry name" value="Metallophos"/>
    <property type="match status" value="1"/>
</dbReference>
<gene>
    <name evidence="3" type="ORF">SOIL9_31150</name>
</gene>
<evidence type="ECO:0000259" key="2">
    <source>
        <dbReference type="PROSITE" id="PS50853"/>
    </source>
</evidence>
<dbReference type="CDD" id="cd00063">
    <property type="entry name" value="FN3"/>
    <property type="match status" value="1"/>
</dbReference>
<evidence type="ECO:0000256" key="1">
    <source>
        <dbReference type="ARBA" id="ARBA00022729"/>
    </source>
</evidence>
<dbReference type="EMBL" id="LR593886">
    <property type="protein sequence ID" value="VTR94599.1"/>
    <property type="molecule type" value="Genomic_DNA"/>
</dbReference>
<dbReference type="SUPFAM" id="SSF56300">
    <property type="entry name" value="Metallo-dependent phosphatases"/>
    <property type="match status" value="1"/>
</dbReference>
<dbReference type="GO" id="GO:0046872">
    <property type="term" value="F:metal ion binding"/>
    <property type="evidence" value="ECO:0007669"/>
    <property type="project" value="InterPro"/>
</dbReference>
<dbReference type="InterPro" id="IPR003961">
    <property type="entry name" value="FN3_dom"/>
</dbReference>
<reference evidence="3 4" key="1">
    <citation type="submission" date="2019-05" db="EMBL/GenBank/DDBJ databases">
        <authorList>
            <consortium name="Science for Life Laboratories"/>
        </authorList>
    </citation>
    <scope>NUCLEOTIDE SEQUENCE [LARGE SCALE GENOMIC DNA]</scope>
    <source>
        <strain evidence="3">Soil9</strain>
    </source>
</reference>
<evidence type="ECO:0000313" key="4">
    <source>
        <dbReference type="Proteomes" id="UP000464178"/>
    </source>
</evidence>
<feature type="domain" description="Fibronectin type-III" evidence="2">
    <location>
        <begin position="51"/>
        <end position="151"/>
    </location>
</feature>
<dbReference type="PROSITE" id="PS50853">
    <property type="entry name" value="FN3"/>
    <property type="match status" value="1"/>
</dbReference>
<dbReference type="PANTHER" id="PTHR22953:SF153">
    <property type="entry name" value="PURPLE ACID PHOSPHATASE"/>
    <property type="match status" value="1"/>
</dbReference>
<dbReference type="InterPro" id="IPR029052">
    <property type="entry name" value="Metallo-depent_PP-like"/>
</dbReference>
<dbReference type="InterPro" id="IPR006311">
    <property type="entry name" value="TAT_signal"/>
</dbReference>
<organism evidence="3 4">
    <name type="scientific">Gemmata massiliana</name>
    <dbReference type="NCBI Taxonomy" id="1210884"/>
    <lineage>
        <taxon>Bacteria</taxon>
        <taxon>Pseudomonadati</taxon>
        <taxon>Planctomycetota</taxon>
        <taxon>Planctomycetia</taxon>
        <taxon>Gemmatales</taxon>
        <taxon>Gemmataceae</taxon>
        <taxon>Gemmata</taxon>
    </lineage>
</organism>
<proteinExistence type="predicted"/>
<dbReference type="SUPFAM" id="SSF49363">
    <property type="entry name" value="Purple acid phosphatase, N-terminal domain"/>
    <property type="match status" value="1"/>
</dbReference>
<dbReference type="Gene3D" id="3.60.21.10">
    <property type="match status" value="1"/>
</dbReference>
<dbReference type="Gene3D" id="2.60.40.380">
    <property type="entry name" value="Purple acid phosphatase-like, N-terminal"/>
    <property type="match status" value="1"/>
</dbReference>
<dbReference type="InterPro" id="IPR008963">
    <property type="entry name" value="Purple_acid_Pase-like_N"/>
</dbReference>
<dbReference type="GO" id="GO:0003993">
    <property type="term" value="F:acid phosphatase activity"/>
    <property type="evidence" value="ECO:0007669"/>
    <property type="project" value="InterPro"/>
</dbReference>
<dbReference type="PROSITE" id="PS51318">
    <property type="entry name" value="TAT"/>
    <property type="match status" value="1"/>
</dbReference>
<accession>A0A6P2D0D5</accession>
<dbReference type="AlphaFoldDB" id="A0A6P2D0D5"/>
<dbReference type="Pfam" id="PF16656">
    <property type="entry name" value="Pur_ac_phosph_N"/>
    <property type="match status" value="1"/>
</dbReference>
<dbReference type="KEGG" id="gms:SOIL9_31150"/>
<dbReference type="PANTHER" id="PTHR22953">
    <property type="entry name" value="ACID PHOSPHATASE RELATED"/>
    <property type="match status" value="1"/>
</dbReference>
<dbReference type="RefSeq" id="WP_162669113.1">
    <property type="nucleotide sequence ID" value="NZ_LR593886.1"/>
</dbReference>
<keyword evidence="4" id="KW-1185">Reference proteome</keyword>
<protein>
    <recommendedName>
        <fullName evidence="2">Fibronectin type-III domain-containing protein</fullName>
    </recommendedName>
</protein>
<dbReference type="Proteomes" id="UP000464178">
    <property type="component" value="Chromosome"/>
</dbReference>
<dbReference type="InterPro" id="IPR004843">
    <property type="entry name" value="Calcineurin-like_PHP"/>
</dbReference>
<dbReference type="InterPro" id="IPR015914">
    <property type="entry name" value="PAPs_N"/>
</dbReference>
<keyword evidence="1" id="KW-0732">Signal</keyword>
<dbReference type="InterPro" id="IPR039331">
    <property type="entry name" value="PAPs-like"/>
</dbReference>
<sequence length="440" mass="48504">MTPFSRRTFLRSSAGGLASALVAGHNSHSAENVDIAPPPRRVGGPVPTNLVPQDTLFLTWQRDPTTTITVQWVGPETQEPTPLRIVPRDGDQWKTGTAEQKPFGPTDLKVHRCEFTGLLPGTEYVLQVGKNALAYQIGWRTESYRFRTMPAKATNTFQWVSGGDCGTGPHAIGTNVIAAKQEPYFALIGGDLGYDNGTSAKTAIQFLQNYAKHMVDPKGRLIPMVTCLGNHEVRGGYKGKRSDATYYFPLFDGLYKDTTYGTLDFGDYLSLVLLDSGHVSPIGGEQTDWLESTLAEREGRPHLIVANHVPAYPSFRDPATAKTGALGTGEANRIHWCPLFEKYGVDAVLEHHDHTFKRTHPLKDGLKDKYGVPYLGDGSWGQLRKPGTPEKRPYLASVGHAYHMTVHRLEGEQRYHVALEESGRVADVYGTFGKRSAKRG</sequence>
<name>A0A6P2D0D5_9BACT</name>